<dbReference type="PANTHER" id="PTHR30093:SF47">
    <property type="entry name" value="TYPE IV PILUS NON-CORE MINOR PILIN PILE"/>
    <property type="match status" value="1"/>
</dbReference>
<dbReference type="EMBL" id="JBIGIC010000014">
    <property type="protein sequence ID" value="MFG6489630.1"/>
    <property type="molecule type" value="Genomic_DNA"/>
</dbReference>
<dbReference type="PANTHER" id="PTHR30093">
    <property type="entry name" value="GENERAL SECRETION PATHWAY PROTEIN G"/>
    <property type="match status" value="1"/>
</dbReference>
<protein>
    <submittedName>
        <fullName evidence="3">Type II secretion system protein</fullName>
    </submittedName>
</protein>
<evidence type="ECO:0000256" key="2">
    <source>
        <dbReference type="SAM" id="Phobius"/>
    </source>
</evidence>
<evidence type="ECO:0000313" key="3">
    <source>
        <dbReference type="EMBL" id="MFG6489630.1"/>
    </source>
</evidence>
<keyword evidence="4" id="KW-1185">Reference proteome</keyword>
<evidence type="ECO:0000256" key="1">
    <source>
        <dbReference type="ARBA" id="ARBA00022481"/>
    </source>
</evidence>
<accession>A0ABW7HIA2</accession>
<dbReference type="NCBIfam" id="TIGR02532">
    <property type="entry name" value="IV_pilin_GFxxxE"/>
    <property type="match status" value="1"/>
</dbReference>
<comment type="caution">
    <text evidence="3">The sequence shown here is derived from an EMBL/GenBank/DDBJ whole genome shotgun (WGS) entry which is preliminary data.</text>
</comment>
<gene>
    <name evidence="3" type="ORF">ACG04R_23340</name>
</gene>
<proteinExistence type="predicted"/>
<keyword evidence="2" id="KW-0812">Transmembrane</keyword>
<dbReference type="PROSITE" id="PS00409">
    <property type="entry name" value="PROKAR_NTER_METHYL"/>
    <property type="match status" value="1"/>
</dbReference>
<name>A0ABW7HIA2_9BURK</name>
<dbReference type="Pfam" id="PF07963">
    <property type="entry name" value="N_methyl"/>
    <property type="match status" value="1"/>
</dbReference>
<keyword evidence="1" id="KW-0488">Methylation</keyword>
<dbReference type="Gene3D" id="3.30.700.10">
    <property type="entry name" value="Glycoprotein, Type 4 Pilin"/>
    <property type="match status" value="1"/>
</dbReference>
<keyword evidence="2" id="KW-1133">Transmembrane helix</keyword>
<keyword evidence="2" id="KW-0472">Membrane</keyword>
<dbReference type="SUPFAM" id="SSF54523">
    <property type="entry name" value="Pili subunits"/>
    <property type="match status" value="1"/>
</dbReference>
<sequence>MRSSTSRQRGFSLIELLVVVAIMSILATIAFPLAELTHRRAQEEDLRRSLREIRSALDAYKRFADAGLIARPAGGSGYPPNLQVLVNGETNAQTPQASKVYFLRRIPRDPLAPDMTTDAAATWGLRSYDSPPDDPQPGRDVFDVYSKATGTGLDGRPYRQW</sequence>
<dbReference type="PRINTS" id="PR00813">
    <property type="entry name" value="BCTERIALGSPG"/>
</dbReference>
<feature type="transmembrane region" description="Helical" evidence="2">
    <location>
        <begin position="12"/>
        <end position="34"/>
    </location>
</feature>
<organism evidence="3 4">
    <name type="scientific">Pelomonas candidula</name>
    <dbReference type="NCBI Taxonomy" id="3299025"/>
    <lineage>
        <taxon>Bacteria</taxon>
        <taxon>Pseudomonadati</taxon>
        <taxon>Pseudomonadota</taxon>
        <taxon>Betaproteobacteria</taxon>
        <taxon>Burkholderiales</taxon>
        <taxon>Sphaerotilaceae</taxon>
        <taxon>Roseateles</taxon>
    </lineage>
</organism>
<dbReference type="Proteomes" id="UP001606134">
    <property type="component" value="Unassembled WGS sequence"/>
</dbReference>
<dbReference type="RefSeq" id="WP_394416025.1">
    <property type="nucleotide sequence ID" value="NZ_JBIGIC010000014.1"/>
</dbReference>
<evidence type="ECO:0000313" key="4">
    <source>
        <dbReference type="Proteomes" id="UP001606134"/>
    </source>
</evidence>
<dbReference type="InterPro" id="IPR045584">
    <property type="entry name" value="Pilin-like"/>
</dbReference>
<dbReference type="InterPro" id="IPR000983">
    <property type="entry name" value="Bac_GSPG_pilin"/>
</dbReference>
<dbReference type="InterPro" id="IPR012902">
    <property type="entry name" value="N_methyl_site"/>
</dbReference>
<reference evidence="3 4" key="1">
    <citation type="submission" date="2024-08" db="EMBL/GenBank/DDBJ databases">
        <authorList>
            <person name="Lu H."/>
        </authorList>
    </citation>
    <scope>NUCLEOTIDE SEQUENCE [LARGE SCALE GENOMIC DNA]</scope>
    <source>
        <strain evidence="3 4">BYS78W</strain>
    </source>
</reference>